<dbReference type="PROSITE" id="PS50011">
    <property type="entry name" value="PROTEIN_KINASE_DOM"/>
    <property type="match status" value="1"/>
</dbReference>
<dbReference type="InterPro" id="IPR008271">
    <property type="entry name" value="Ser/Thr_kinase_AS"/>
</dbReference>
<evidence type="ECO:0000313" key="4">
    <source>
        <dbReference type="EMBL" id="GAA3578434.1"/>
    </source>
</evidence>
<evidence type="ECO:0000313" key="5">
    <source>
        <dbReference type="Proteomes" id="UP001500767"/>
    </source>
</evidence>
<feature type="domain" description="Protein kinase" evidence="3">
    <location>
        <begin position="11"/>
        <end position="264"/>
    </location>
</feature>
<dbReference type="Gene3D" id="3.30.200.20">
    <property type="entry name" value="Phosphorylase Kinase, domain 1"/>
    <property type="match status" value="1"/>
</dbReference>
<reference evidence="5" key="1">
    <citation type="journal article" date="2019" name="Int. J. Syst. Evol. Microbiol.">
        <title>The Global Catalogue of Microorganisms (GCM) 10K type strain sequencing project: providing services to taxonomists for standard genome sequencing and annotation.</title>
        <authorList>
            <consortium name="The Broad Institute Genomics Platform"/>
            <consortium name="The Broad Institute Genome Sequencing Center for Infectious Disease"/>
            <person name="Wu L."/>
            <person name="Ma J."/>
        </authorList>
    </citation>
    <scope>NUCLEOTIDE SEQUENCE [LARGE SCALE GENOMIC DNA]</scope>
    <source>
        <strain evidence="5">JCM 16540</strain>
    </source>
</reference>
<dbReference type="EMBL" id="BAAAYR010000006">
    <property type="protein sequence ID" value="GAA3578434.1"/>
    <property type="molecule type" value="Genomic_DNA"/>
</dbReference>
<dbReference type="PANTHER" id="PTHR33392">
    <property type="entry name" value="POLYISOPRENYL-TEICHOIC ACID--PEPTIDOGLYCAN TEICHOIC ACID TRANSFERASE TAGU"/>
    <property type="match status" value="1"/>
</dbReference>
<feature type="transmembrane region" description="Helical" evidence="2">
    <location>
        <begin position="277"/>
        <end position="301"/>
    </location>
</feature>
<dbReference type="InterPro" id="IPR000719">
    <property type="entry name" value="Prot_kinase_dom"/>
</dbReference>
<dbReference type="CDD" id="cd14014">
    <property type="entry name" value="STKc_PknB_like"/>
    <property type="match status" value="1"/>
</dbReference>
<dbReference type="Pfam" id="PF03816">
    <property type="entry name" value="LytR_cpsA_psr"/>
    <property type="match status" value="1"/>
</dbReference>
<proteinExistence type="inferred from homology"/>
<gene>
    <name evidence="4" type="ORF">GCM10022197_39810</name>
</gene>
<dbReference type="PANTHER" id="PTHR33392:SF6">
    <property type="entry name" value="POLYISOPRENYL-TEICHOIC ACID--PEPTIDOGLYCAN TEICHOIC ACID TRANSFERASE TAGU"/>
    <property type="match status" value="1"/>
</dbReference>
<dbReference type="InterPro" id="IPR050922">
    <property type="entry name" value="LytR/CpsA/Psr_CW_biosynth"/>
</dbReference>
<protein>
    <recommendedName>
        <fullName evidence="3">Protein kinase domain-containing protein</fullName>
    </recommendedName>
</protein>
<evidence type="ECO:0000256" key="1">
    <source>
        <dbReference type="ARBA" id="ARBA00006068"/>
    </source>
</evidence>
<sequence>MAVATPDIPGLSGWTPLARGGFATVWQARQESLDRLVAVKVDTRTLDSEAEQRRFLTEARTAGGLSGHPGIVTVHDAGVLADGRPYLVMELFRGGSLTRWQSPEDRPDAERVRTAGVRVADALAAAHAQGMLHRDVKPANVLVDAYGNAALADFGLAGPVQAPSGEGITPAYAPPEVLRGDAPSEAGDVYQLAATLYAVLAGEPPHGSVDAGSSLEDLSRRLAEPVAPVPGVDPALMRVLLDALADDPAQRPTAAGLRDRLAAVDLGSAGGRRRRPALLVGAVALATVLVVLLASVGVYLYEIDRSVTANIARGIELPGYPTRPEREAAVPDVLDYVLIGTDDGDPQLDDRGRSDSVMLVHLNQARDQAYVISFPRDLWVDVPGRGPDTLNAAYEDDDAARVVRTLEGVTRTRVDHVATIDFTGFVSLTDDLGGVTVDNPRAFTTPGRSFPAGRITISGEDALWFVRERRSLPSEQARAANQRLVLKAILSKGLSREVLARPKQFTRFVGNAAKWIRVDDDLSDSTLRSTALSLRLTPDDVELLDVPATPAKRDGRTVEVVEADQFRELSDALRNDRMADYVRRHPNG</sequence>
<dbReference type="RefSeq" id="WP_204912847.1">
    <property type="nucleotide sequence ID" value="NZ_BAAAYR010000006.1"/>
</dbReference>
<dbReference type="InterPro" id="IPR004474">
    <property type="entry name" value="LytR_CpsA_psr"/>
</dbReference>
<evidence type="ECO:0000256" key="2">
    <source>
        <dbReference type="SAM" id="Phobius"/>
    </source>
</evidence>
<keyword evidence="2" id="KW-0812">Transmembrane</keyword>
<organism evidence="4 5">
    <name type="scientific">Microlunatus spumicola</name>
    <dbReference type="NCBI Taxonomy" id="81499"/>
    <lineage>
        <taxon>Bacteria</taxon>
        <taxon>Bacillati</taxon>
        <taxon>Actinomycetota</taxon>
        <taxon>Actinomycetes</taxon>
        <taxon>Propionibacteriales</taxon>
        <taxon>Propionibacteriaceae</taxon>
        <taxon>Microlunatus</taxon>
    </lineage>
</organism>
<keyword evidence="2" id="KW-1133">Transmembrane helix</keyword>
<keyword evidence="2" id="KW-0472">Membrane</keyword>
<comment type="similarity">
    <text evidence="1">Belongs to the LytR/CpsA/Psr (LCP) family.</text>
</comment>
<dbReference type="PROSITE" id="PS00108">
    <property type="entry name" value="PROTEIN_KINASE_ST"/>
    <property type="match status" value="1"/>
</dbReference>
<dbReference type="NCBIfam" id="TIGR00350">
    <property type="entry name" value="lytR_cpsA_psr"/>
    <property type="match status" value="1"/>
</dbReference>
<dbReference type="SUPFAM" id="SSF56112">
    <property type="entry name" value="Protein kinase-like (PK-like)"/>
    <property type="match status" value="1"/>
</dbReference>
<evidence type="ECO:0000259" key="3">
    <source>
        <dbReference type="PROSITE" id="PS50011"/>
    </source>
</evidence>
<dbReference type="InterPro" id="IPR011009">
    <property type="entry name" value="Kinase-like_dom_sf"/>
</dbReference>
<name>A0ABP6Y853_9ACTN</name>
<accession>A0ABP6Y853</accession>
<dbReference type="SMART" id="SM00220">
    <property type="entry name" value="S_TKc"/>
    <property type="match status" value="1"/>
</dbReference>
<dbReference type="Proteomes" id="UP001500767">
    <property type="component" value="Unassembled WGS sequence"/>
</dbReference>
<keyword evidence="5" id="KW-1185">Reference proteome</keyword>
<comment type="caution">
    <text evidence="4">The sequence shown here is derived from an EMBL/GenBank/DDBJ whole genome shotgun (WGS) entry which is preliminary data.</text>
</comment>
<dbReference type="Gene3D" id="1.10.510.10">
    <property type="entry name" value="Transferase(Phosphotransferase) domain 1"/>
    <property type="match status" value="1"/>
</dbReference>
<dbReference type="Pfam" id="PF00069">
    <property type="entry name" value="Pkinase"/>
    <property type="match status" value="1"/>
</dbReference>
<dbReference type="Gene3D" id="3.40.630.190">
    <property type="entry name" value="LCP protein"/>
    <property type="match status" value="1"/>
</dbReference>